<proteinExistence type="predicted"/>
<comment type="caution">
    <text evidence="2">The sequence shown here is derived from an EMBL/GenBank/DDBJ whole genome shotgun (WGS) entry which is preliminary data.</text>
</comment>
<name>A0ABX5B454_9SPIR</name>
<feature type="compositionally biased region" description="Basic residues" evidence="1">
    <location>
        <begin position="16"/>
        <end position="26"/>
    </location>
</feature>
<evidence type="ECO:0000256" key="1">
    <source>
        <dbReference type="SAM" id="MobiDB-lite"/>
    </source>
</evidence>
<dbReference type="RefSeq" id="WP_104618982.1">
    <property type="nucleotide sequence ID" value="NZ_JAWLPZ010000034.1"/>
</dbReference>
<sequence>MDNKSKNTHGGARAGAGRKKKEVKAKRKGKVVYFRILDDDYALLEKISNENNLTVNKYVQKIIMKKIETAK</sequence>
<evidence type="ECO:0008006" key="4">
    <source>
        <dbReference type="Google" id="ProtNLM"/>
    </source>
</evidence>
<dbReference type="Pfam" id="PF16777">
    <property type="entry name" value="RHH_7"/>
    <property type="match status" value="1"/>
</dbReference>
<dbReference type="Proteomes" id="UP000238924">
    <property type="component" value="Unassembled WGS sequence"/>
</dbReference>
<dbReference type="InterPro" id="IPR031895">
    <property type="entry name" value="RHH_CopG"/>
</dbReference>
<feature type="region of interest" description="Disordered" evidence="1">
    <location>
        <begin position="1"/>
        <end position="26"/>
    </location>
</feature>
<evidence type="ECO:0000313" key="3">
    <source>
        <dbReference type="Proteomes" id="UP000238924"/>
    </source>
</evidence>
<reference evidence="2 3" key="1">
    <citation type="submission" date="2014-04" db="EMBL/GenBank/DDBJ databases">
        <title>Whole genome sequence of 'Brachyspira hampsonii' D13-03603F2.</title>
        <authorList>
            <person name="Patterson A.H."/>
            <person name="Chaban B."/>
            <person name="Fernando C."/>
            <person name="Harding J.C."/>
            <person name="Hill J.E."/>
        </authorList>
    </citation>
    <scope>NUCLEOTIDE SEQUENCE [LARGE SCALE GENOMIC DNA]</scope>
    <source>
        <strain evidence="2 3">D13-03603F2</strain>
    </source>
</reference>
<protein>
    <recommendedName>
        <fullName evidence="4">CopG domain protein DNA-binding domain protein</fullName>
    </recommendedName>
</protein>
<dbReference type="EMBL" id="JJMJ01000223">
    <property type="protein sequence ID" value="PPS21244.1"/>
    <property type="molecule type" value="Genomic_DNA"/>
</dbReference>
<evidence type="ECO:0000313" key="2">
    <source>
        <dbReference type="EMBL" id="PPS21244.1"/>
    </source>
</evidence>
<organism evidence="2 3">
    <name type="scientific">Brachyspira murdochii</name>
    <dbReference type="NCBI Taxonomy" id="84378"/>
    <lineage>
        <taxon>Bacteria</taxon>
        <taxon>Pseudomonadati</taxon>
        <taxon>Spirochaetota</taxon>
        <taxon>Spirochaetia</taxon>
        <taxon>Brachyspirales</taxon>
        <taxon>Brachyspiraceae</taxon>
        <taxon>Brachyspira</taxon>
    </lineage>
</organism>
<gene>
    <name evidence="2" type="ORF">DJ52_12060</name>
</gene>
<accession>A0ABX5B454</accession>
<keyword evidence="3" id="KW-1185">Reference proteome</keyword>